<dbReference type="InterPro" id="IPR008920">
    <property type="entry name" value="TF_FadR/GntR_C"/>
</dbReference>
<dbReference type="OrthoDB" id="9800645at2"/>
<evidence type="ECO:0000256" key="2">
    <source>
        <dbReference type="ARBA" id="ARBA00023125"/>
    </source>
</evidence>
<name>A0A1P8UN68_9RHOB</name>
<keyword evidence="2" id="KW-0238">DNA-binding</keyword>
<dbReference type="SMART" id="SM00895">
    <property type="entry name" value="FCD"/>
    <property type="match status" value="1"/>
</dbReference>
<dbReference type="SUPFAM" id="SSF48008">
    <property type="entry name" value="GntR ligand-binding domain-like"/>
    <property type="match status" value="1"/>
</dbReference>
<accession>A0A1P8UN68</accession>
<reference evidence="5 6" key="1">
    <citation type="submission" date="2016-04" db="EMBL/GenBank/DDBJ databases">
        <title>Deep-sea bacteria in the southern Pacific.</title>
        <authorList>
            <person name="Tang K."/>
        </authorList>
    </citation>
    <scope>NUCLEOTIDE SEQUENCE [LARGE SCALE GENOMIC DNA]</scope>
    <source>
        <strain evidence="5 6">JLT2014</strain>
        <plasmid evidence="6">ppaby1</plasmid>
    </source>
</reference>
<dbReference type="CDD" id="cd07377">
    <property type="entry name" value="WHTH_GntR"/>
    <property type="match status" value="1"/>
</dbReference>
<dbReference type="PANTHER" id="PTHR43537:SF5">
    <property type="entry name" value="UXU OPERON TRANSCRIPTIONAL REGULATOR"/>
    <property type="match status" value="1"/>
</dbReference>
<dbReference type="GO" id="GO:0003700">
    <property type="term" value="F:DNA-binding transcription factor activity"/>
    <property type="evidence" value="ECO:0007669"/>
    <property type="project" value="InterPro"/>
</dbReference>
<feature type="domain" description="HTH gntR-type" evidence="4">
    <location>
        <begin position="7"/>
        <end position="75"/>
    </location>
</feature>
<dbReference type="SUPFAM" id="SSF46785">
    <property type="entry name" value="Winged helix' DNA-binding domain"/>
    <property type="match status" value="1"/>
</dbReference>
<sequence length="234" mass="25343">MTDEKKPGRVDQVMQDLRRMIRDEGLKVGDAMPAEQTIASGLGVSRNVVREAMRALAALGVVEVGNGRRARVAGVSPTAMATLLDHAAYTGELTLQQMMDVRRTLEIRAAALAALRRSEAQARRMTEIADAMLAGIDGDPDEIRELDVALHTEIGAASGNALFALLIESYGAITRRIWEIGWQARASRENRLENLHCHARLAAAIAARDSVQAEHVMTEHFDSAIAALVRAGVT</sequence>
<geneLocation type="plasmid" evidence="6">
    <name>ppaby1</name>
</geneLocation>
<keyword evidence="1" id="KW-0805">Transcription regulation</keyword>
<evidence type="ECO:0000256" key="3">
    <source>
        <dbReference type="ARBA" id="ARBA00023163"/>
    </source>
</evidence>
<dbReference type="Gene3D" id="1.20.120.530">
    <property type="entry name" value="GntR ligand-binding domain-like"/>
    <property type="match status" value="1"/>
</dbReference>
<dbReference type="Pfam" id="PF07729">
    <property type="entry name" value="FCD"/>
    <property type="match status" value="1"/>
</dbReference>
<proteinExistence type="predicted"/>
<dbReference type="GO" id="GO:0003677">
    <property type="term" value="F:DNA binding"/>
    <property type="evidence" value="ECO:0007669"/>
    <property type="project" value="UniProtKB-KW"/>
</dbReference>
<keyword evidence="5" id="KW-0614">Plasmid</keyword>
<evidence type="ECO:0000256" key="1">
    <source>
        <dbReference type="ARBA" id="ARBA00023015"/>
    </source>
</evidence>
<dbReference type="Gene3D" id="1.10.10.10">
    <property type="entry name" value="Winged helix-like DNA-binding domain superfamily/Winged helix DNA-binding domain"/>
    <property type="match status" value="1"/>
</dbReference>
<dbReference type="Proteomes" id="UP000187059">
    <property type="component" value="Plasmid pPABY1"/>
</dbReference>
<organism evidence="5 6">
    <name type="scientific">Salipiger abyssi</name>
    <dbReference type="NCBI Taxonomy" id="1250539"/>
    <lineage>
        <taxon>Bacteria</taxon>
        <taxon>Pseudomonadati</taxon>
        <taxon>Pseudomonadota</taxon>
        <taxon>Alphaproteobacteria</taxon>
        <taxon>Rhodobacterales</taxon>
        <taxon>Roseobacteraceae</taxon>
        <taxon>Salipiger</taxon>
    </lineage>
</organism>
<dbReference type="EMBL" id="CP015091">
    <property type="protein sequence ID" value="APZ50815.1"/>
    <property type="molecule type" value="Genomic_DNA"/>
</dbReference>
<dbReference type="InterPro" id="IPR036390">
    <property type="entry name" value="WH_DNA-bd_sf"/>
</dbReference>
<dbReference type="SMART" id="SM00345">
    <property type="entry name" value="HTH_GNTR"/>
    <property type="match status" value="1"/>
</dbReference>
<dbReference type="AlphaFoldDB" id="A0A1P8UN68"/>
<evidence type="ECO:0000259" key="4">
    <source>
        <dbReference type="PROSITE" id="PS50949"/>
    </source>
</evidence>
<dbReference type="InterPro" id="IPR000524">
    <property type="entry name" value="Tscrpt_reg_HTH_GntR"/>
</dbReference>
<dbReference type="PROSITE" id="PS50949">
    <property type="entry name" value="HTH_GNTR"/>
    <property type="match status" value="1"/>
</dbReference>
<dbReference type="Pfam" id="PF00392">
    <property type="entry name" value="GntR"/>
    <property type="match status" value="1"/>
</dbReference>
<dbReference type="PANTHER" id="PTHR43537">
    <property type="entry name" value="TRANSCRIPTIONAL REGULATOR, GNTR FAMILY"/>
    <property type="match status" value="1"/>
</dbReference>
<gene>
    <name evidence="5" type="ORF">Ga0080574_TMP481</name>
</gene>
<keyword evidence="3" id="KW-0804">Transcription</keyword>
<dbReference type="InterPro" id="IPR011711">
    <property type="entry name" value="GntR_C"/>
</dbReference>
<dbReference type="KEGG" id="paby:Ga0080574_TMP481"/>
<protein>
    <submittedName>
        <fullName evidence="5">Transcriptional regulator</fullName>
    </submittedName>
</protein>
<evidence type="ECO:0000313" key="5">
    <source>
        <dbReference type="EMBL" id="APZ50815.1"/>
    </source>
</evidence>
<keyword evidence="6" id="KW-1185">Reference proteome</keyword>
<dbReference type="InterPro" id="IPR036388">
    <property type="entry name" value="WH-like_DNA-bd_sf"/>
</dbReference>
<evidence type="ECO:0000313" key="6">
    <source>
        <dbReference type="Proteomes" id="UP000187059"/>
    </source>
</evidence>
<dbReference type="RefSeq" id="WP_076694949.1">
    <property type="nucleotide sequence ID" value="NZ_CP015091.1"/>
</dbReference>
<dbReference type="PRINTS" id="PR00035">
    <property type="entry name" value="HTHGNTR"/>
</dbReference>